<sequence length="642" mass="69132">MGEAAAASAAKVDPDDSDSKSNCSSGSEREGRGICEEFWTFVRSILEKATPVGFEELDDPESVAPKGKADADNFLTKCVSIGMINPIHPAVLARESGVPHQVVMEELLYATKVGLASMRWAPECERCGSAVTEAAQIGRLPARADCKGCHYPNVIDTMDRIKVLFNLTQDVLYVLMENYACQPSSASMGENALFAAVPATSTGSGFRYSVGCGRDELRPAFDPGKYRMHCPVSKTDNYLTVQESASPDDRPIKLKMRISDIVCDGSPGSAQKELIVPHGKVHFDIIPDTHSFFVLWVQNDVDDDTLLRLPPEERAPYTSATEMIHHDAFQRLFADQVVSSRPEALLKIKRVVLVFTDVVGSTNLYASLGDGPALQLVRKHYAVLFSAFTRRGRVVKTIGDAVMASFSSGRHAVEACAEALRKVPRECVLPDGRPLEIRIGVHCGSAVVVPLNGVNDYFGQTVNIAARVEAAVKASECFVTDAVLGLDPDARSAYYEILAGRNASSCRRPGTFESTPETELNLKGVSEPVLARGFRLRTRALDDPGSLSDLDSDHASSDGGAASASGSGTGWKVGEGGKGNETTTKPPGVKGVSTRPAARAKRRSSVTKVDEAEEKKVDEAEETEIKEMLDRMPSALSSEGDN</sequence>
<dbReference type="PROSITE" id="PS50125">
    <property type="entry name" value="GUANYLATE_CYCLASE_2"/>
    <property type="match status" value="1"/>
</dbReference>
<dbReference type="AlphaFoldDB" id="A0A7S4KD36"/>
<dbReference type="SMART" id="SM00044">
    <property type="entry name" value="CYCc"/>
    <property type="match status" value="1"/>
</dbReference>
<feature type="domain" description="Guanylate cyclase" evidence="2">
    <location>
        <begin position="352"/>
        <end position="469"/>
    </location>
</feature>
<feature type="compositionally biased region" description="Gly residues" evidence="1">
    <location>
        <begin position="567"/>
        <end position="579"/>
    </location>
</feature>
<dbReference type="PANTHER" id="PTHR43081">
    <property type="entry name" value="ADENYLATE CYCLASE, TERMINAL-DIFFERENTIATION SPECIFIC-RELATED"/>
    <property type="match status" value="1"/>
</dbReference>
<feature type="compositionally biased region" description="Low complexity" evidence="1">
    <location>
        <begin position="1"/>
        <end position="11"/>
    </location>
</feature>
<dbReference type="InterPro" id="IPR029787">
    <property type="entry name" value="Nucleotide_cyclase"/>
</dbReference>
<feature type="region of interest" description="Disordered" evidence="1">
    <location>
        <begin position="541"/>
        <end position="642"/>
    </location>
</feature>
<protein>
    <recommendedName>
        <fullName evidence="2">Guanylate cyclase domain-containing protein</fullName>
    </recommendedName>
</protein>
<dbReference type="InterPro" id="IPR001054">
    <property type="entry name" value="A/G_cyclase"/>
</dbReference>
<dbReference type="Pfam" id="PF00211">
    <property type="entry name" value="Guanylate_cyc"/>
    <property type="match status" value="1"/>
</dbReference>
<feature type="region of interest" description="Disordered" evidence="1">
    <location>
        <begin position="1"/>
        <end position="31"/>
    </location>
</feature>
<name>A0A7S4KD36_9STRA</name>
<dbReference type="SUPFAM" id="SSF55073">
    <property type="entry name" value="Nucleotide cyclase"/>
    <property type="match status" value="1"/>
</dbReference>
<dbReference type="GO" id="GO:0035556">
    <property type="term" value="P:intracellular signal transduction"/>
    <property type="evidence" value="ECO:0007669"/>
    <property type="project" value="InterPro"/>
</dbReference>
<evidence type="ECO:0000259" key="2">
    <source>
        <dbReference type="PROSITE" id="PS50125"/>
    </source>
</evidence>
<feature type="compositionally biased region" description="Basic and acidic residues" evidence="1">
    <location>
        <begin position="608"/>
        <end position="630"/>
    </location>
</feature>
<accession>A0A7S4KD36</accession>
<reference evidence="3" key="1">
    <citation type="submission" date="2021-01" db="EMBL/GenBank/DDBJ databases">
        <authorList>
            <person name="Corre E."/>
            <person name="Pelletier E."/>
            <person name="Niang G."/>
            <person name="Scheremetjew M."/>
            <person name="Finn R."/>
            <person name="Kale V."/>
            <person name="Holt S."/>
            <person name="Cochrane G."/>
            <person name="Meng A."/>
            <person name="Brown T."/>
            <person name="Cohen L."/>
        </authorList>
    </citation>
    <scope>NUCLEOTIDE SEQUENCE</scope>
    <source>
        <strain evidence="3">Isolate 1302-5</strain>
    </source>
</reference>
<dbReference type="EMBL" id="HBKQ01063181">
    <property type="protein sequence ID" value="CAE2290895.1"/>
    <property type="molecule type" value="Transcribed_RNA"/>
</dbReference>
<organism evidence="3">
    <name type="scientific">Odontella aurita</name>
    <dbReference type="NCBI Taxonomy" id="265563"/>
    <lineage>
        <taxon>Eukaryota</taxon>
        <taxon>Sar</taxon>
        <taxon>Stramenopiles</taxon>
        <taxon>Ochrophyta</taxon>
        <taxon>Bacillariophyta</taxon>
        <taxon>Mediophyceae</taxon>
        <taxon>Biddulphiophycidae</taxon>
        <taxon>Eupodiscales</taxon>
        <taxon>Odontellaceae</taxon>
        <taxon>Odontella</taxon>
    </lineage>
</organism>
<gene>
    <name evidence="3" type="ORF">OAUR00152_LOCUS43116</name>
</gene>
<feature type="compositionally biased region" description="Low complexity" evidence="1">
    <location>
        <begin position="557"/>
        <end position="566"/>
    </location>
</feature>
<dbReference type="Gene3D" id="3.30.70.1230">
    <property type="entry name" value="Nucleotide cyclase"/>
    <property type="match status" value="1"/>
</dbReference>
<dbReference type="CDD" id="cd07302">
    <property type="entry name" value="CHD"/>
    <property type="match status" value="1"/>
</dbReference>
<dbReference type="PANTHER" id="PTHR43081:SF19">
    <property type="entry name" value="PH-SENSITIVE ADENYLATE CYCLASE RV1264"/>
    <property type="match status" value="1"/>
</dbReference>
<evidence type="ECO:0000256" key="1">
    <source>
        <dbReference type="SAM" id="MobiDB-lite"/>
    </source>
</evidence>
<dbReference type="InterPro" id="IPR050697">
    <property type="entry name" value="Adenylyl/Guanylyl_Cyclase_3/4"/>
</dbReference>
<dbReference type="GO" id="GO:0006171">
    <property type="term" value="P:cAMP biosynthetic process"/>
    <property type="evidence" value="ECO:0007669"/>
    <property type="project" value="TreeGrafter"/>
</dbReference>
<evidence type="ECO:0000313" key="3">
    <source>
        <dbReference type="EMBL" id="CAE2290895.1"/>
    </source>
</evidence>
<proteinExistence type="predicted"/>